<dbReference type="GO" id="GO:0004140">
    <property type="term" value="F:dephospho-CoA kinase activity"/>
    <property type="evidence" value="ECO:0007669"/>
    <property type="project" value="InterPro"/>
</dbReference>
<evidence type="ECO:0000313" key="4">
    <source>
        <dbReference type="Proteomes" id="UP000326912"/>
    </source>
</evidence>
<keyword evidence="4" id="KW-1185">Reference proteome</keyword>
<dbReference type="CDD" id="cd02022">
    <property type="entry name" value="DPCK"/>
    <property type="match status" value="1"/>
</dbReference>
<dbReference type="PROSITE" id="PS51219">
    <property type="entry name" value="DPCK"/>
    <property type="match status" value="1"/>
</dbReference>
<dbReference type="Proteomes" id="UP000326912">
    <property type="component" value="Unassembled WGS sequence"/>
</dbReference>
<dbReference type="Pfam" id="PF01121">
    <property type="entry name" value="CoaE"/>
    <property type="match status" value="1"/>
</dbReference>
<comment type="caution">
    <text evidence="3">The sequence shown here is derived from an EMBL/GenBank/DDBJ whole genome shotgun (WGS) entry which is preliminary data.</text>
</comment>
<protein>
    <recommendedName>
        <fullName evidence="5">Dephospho-CoA kinase</fullName>
    </recommendedName>
</protein>
<evidence type="ECO:0000256" key="2">
    <source>
        <dbReference type="ARBA" id="ARBA00022840"/>
    </source>
</evidence>
<keyword evidence="2" id="KW-0067">ATP-binding</keyword>
<dbReference type="InterPro" id="IPR027417">
    <property type="entry name" value="P-loop_NTPase"/>
</dbReference>
<dbReference type="GO" id="GO:0015937">
    <property type="term" value="P:coenzyme A biosynthetic process"/>
    <property type="evidence" value="ECO:0007669"/>
    <property type="project" value="InterPro"/>
</dbReference>
<accession>A0A5J4KVA0</accession>
<name>A0A5J4KVA0_9CHLR</name>
<dbReference type="AlphaFoldDB" id="A0A5J4KVA0"/>
<dbReference type="SUPFAM" id="SSF52540">
    <property type="entry name" value="P-loop containing nucleoside triphosphate hydrolases"/>
    <property type="match status" value="1"/>
</dbReference>
<dbReference type="GO" id="GO:0005524">
    <property type="term" value="F:ATP binding"/>
    <property type="evidence" value="ECO:0007669"/>
    <property type="project" value="UniProtKB-KW"/>
</dbReference>
<keyword evidence="1" id="KW-0547">Nucleotide-binding</keyword>
<dbReference type="InterPro" id="IPR001977">
    <property type="entry name" value="Depp_CoAkinase"/>
</dbReference>
<proteinExistence type="predicted"/>
<organism evidence="3 4">
    <name type="scientific">Dictyobacter vulcani</name>
    <dbReference type="NCBI Taxonomy" id="2607529"/>
    <lineage>
        <taxon>Bacteria</taxon>
        <taxon>Bacillati</taxon>
        <taxon>Chloroflexota</taxon>
        <taxon>Ktedonobacteria</taxon>
        <taxon>Ktedonobacterales</taxon>
        <taxon>Dictyobacteraceae</taxon>
        <taxon>Dictyobacter</taxon>
    </lineage>
</organism>
<sequence length="93" mass="9838">MPYVLGITGNIACGKTSVGRMVLELGGERYIDADALVHRLYEPGQPIALRVGELFGDAVLTADGGWIARRWVRLSFMILSPATSGTGCASSSP</sequence>
<reference evidence="3 4" key="1">
    <citation type="submission" date="2019-10" db="EMBL/GenBank/DDBJ databases">
        <title>Dictyobacter vulcani sp. nov., within the class Ktedonobacteria, isolated from soil of volcanic Mt. Zao.</title>
        <authorList>
            <person name="Zheng Y."/>
            <person name="Wang C.M."/>
            <person name="Sakai Y."/>
            <person name="Abe K."/>
            <person name="Yokota A."/>
            <person name="Yabe S."/>
        </authorList>
    </citation>
    <scope>NUCLEOTIDE SEQUENCE [LARGE SCALE GENOMIC DNA]</scope>
    <source>
        <strain evidence="3 4">W12</strain>
    </source>
</reference>
<gene>
    <name evidence="3" type="ORF">KDW_56950</name>
</gene>
<evidence type="ECO:0000313" key="3">
    <source>
        <dbReference type="EMBL" id="GER91533.1"/>
    </source>
</evidence>
<dbReference type="Gene3D" id="3.40.50.300">
    <property type="entry name" value="P-loop containing nucleotide triphosphate hydrolases"/>
    <property type="match status" value="1"/>
</dbReference>
<dbReference type="EMBL" id="BKZW01000004">
    <property type="protein sequence ID" value="GER91533.1"/>
    <property type="molecule type" value="Genomic_DNA"/>
</dbReference>
<evidence type="ECO:0008006" key="5">
    <source>
        <dbReference type="Google" id="ProtNLM"/>
    </source>
</evidence>
<evidence type="ECO:0000256" key="1">
    <source>
        <dbReference type="ARBA" id="ARBA00022741"/>
    </source>
</evidence>
<dbReference type="RefSeq" id="WP_162005672.1">
    <property type="nucleotide sequence ID" value="NZ_BKZW01000004.1"/>
</dbReference>